<evidence type="ECO:0000313" key="7">
    <source>
        <dbReference type="Proteomes" id="UP000320839"/>
    </source>
</evidence>
<dbReference type="EMBL" id="CP036317">
    <property type="protein sequence ID" value="QDV19584.1"/>
    <property type="molecule type" value="Genomic_DNA"/>
</dbReference>
<dbReference type="SUPFAM" id="SSF52540">
    <property type="entry name" value="P-loop containing nucleoside triphosphate hydrolases"/>
    <property type="match status" value="1"/>
</dbReference>
<reference evidence="6 7" key="1">
    <citation type="submission" date="2019-02" db="EMBL/GenBank/DDBJ databases">
        <title>Deep-cultivation of Planctomycetes and their phenomic and genomic characterization uncovers novel biology.</title>
        <authorList>
            <person name="Wiegand S."/>
            <person name="Jogler M."/>
            <person name="Boedeker C."/>
            <person name="Pinto D."/>
            <person name="Vollmers J."/>
            <person name="Rivas-Marin E."/>
            <person name="Kohn T."/>
            <person name="Peeters S.H."/>
            <person name="Heuer A."/>
            <person name="Rast P."/>
            <person name="Oberbeckmann S."/>
            <person name="Bunk B."/>
            <person name="Jeske O."/>
            <person name="Meyerdierks A."/>
            <person name="Storesund J.E."/>
            <person name="Kallscheuer N."/>
            <person name="Luecker S."/>
            <person name="Lage O.M."/>
            <person name="Pohl T."/>
            <person name="Merkel B.J."/>
            <person name="Hornburger P."/>
            <person name="Mueller R.-W."/>
            <person name="Bruemmer F."/>
            <person name="Labrenz M."/>
            <person name="Spormann A.M."/>
            <person name="Op den Camp H."/>
            <person name="Overmann J."/>
            <person name="Amann R."/>
            <person name="Jetten M.S.M."/>
            <person name="Mascher T."/>
            <person name="Medema M.H."/>
            <person name="Devos D.P."/>
            <person name="Kaster A.-K."/>
            <person name="Ovreas L."/>
            <person name="Rohde M."/>
            <person name="Galperin M.Y."/>
            <person name="Jogler C."/>
        </authorList>
    </citation>
    <scope>NUCLEOTIDE SEQUENCE [LARGE SCALE GENOMIC DNA]</scope>
    <source>
        <strain evidence="6 7">Pan153</strain>
    </source>
</reference>
<evidence type="ECO:0000256" key="2">
    <source>
        <dbReference type="ARBA" id="ARBA00022840"/>
    </source>
</evidence>
<dbReference type="FunFam" id="3.40.50.300:FF:000640">
    <property type="entry name" value="MoxR family ATPase"/>
    <property type="match status" value="1"/>
</dbReference>
<dbReference type="InterPro" id="IPR011703">
    <property type="entry name" value="ATPase_AAA-3"/>
</dbReference>
<dbReference type="Pfam" id="PF17863">
    <property type="entry name" value="AAA_lid_2"/>
    <property type="match status" value="1"/>
</dbReference>
<dbReference type="InterPro" id="IPR050764">
    <property type="entry name" value="CbbQ/NirQ/NorQ/GpvN"/>
</dbReference>
<dbReference type="GO" id="GO:0005524">
    <property type="term" value="F:ATP binding"/>
    <property type="evidence" value="ECO:0007669"/>
    <property type="project" value="UniProtKB-KW"/>
</dbReference>
<feature type="domain" description="ATPase AAA-3" evidence="4">
    <location>
        <begin position="37"/>
        <end position="167"/>
    </location>
</feature>
<feature type="domain" description="ChlI/MoxR AAA lid" evidence="5">
    <location>
        <begin position="247"/>
        <end position="311"/>
    </location>
</feature>
<evidence type="ECO:0000256" key="1">
    <source>
        <dbReference type="ARBA" id="ARBA00022741"/>
    </source>
</evidence>
<dbReference type="Gene3D" id="3.40.50.300">
    <property type="entry name" value="P-loop containing nucleotide triphosphate hydrolases"/>
    <property type="match status" value="1"/>
</dbReference>
<dbReference type="InterPro" id="IPR027417">
    <property type="entry name" value="P-loop_NTPase"/>
</dbReference>
<gene>
    <name evidence="6" type="ORF">Pan153_42500</name>
</gene>
<dbReference type="PANTHER" id="PTHR42759">
    <property type="entry name" value="MOXR FAMILY PROTEIN"/>
    <property type="match status" value="1"/>
</dbReference>
<dbReference type="Proteomes" id="UP000320839">
    <property type="component" value="Chromosome"/>
</dbReference>
<dbReference type="Gene3D" id="1.10.8.80">
    <property type="entry name" value="Magnesium chelatase subunit I, C-Terminal domain"/>
    <property type="match status" value="1"/>
</dbReference>
<dbReference type="OrthoDB" id="9773454at2"/>
<keyword evidence="2" id="KW-0067">ATP-binding</keyword>
<dbReference type="AlphaFoldDB" id="A0A518FTB9"/>
<name>A0A518FTB9_9PLAN</name>
<evidence type="ECO:0000259" key="4">
    <source>
        <dbReference type="Pfam" id="PF07726"/>
    </source>
</evidence>
<dbReference type="RefSeq" id="WP_145457565.1">
    <property type="nucleotide sequence ID" value="NZ_CP036317.1"/>
</dbReference>
<dbReference type="PANTHER" id="PTHR42759:SF1">
    <property type="entry name" value="MAGNESIUM-CHELATASE SUBUNIT CHLD"/>
    <property type="match status" value="1"/>
</dbReference>
<dbReference type="GO" id="GO:0016887">
    <property type="term" value="F:ATP hydrolysis activity"/>
    <property type="evidence" value="ECO:0007669"/>
    <property type="project" value="InterPro"/>
</dbReference>
<organism evidence="6 7">
    <name type="scientific">Gimesia panareensis</name>
    <dbReference type="NCBI Taxonomy" id="2527978"/>
    <lineage>
        <taxon>Bacteria</taxon>
        <taxon>Pseudomonadati</taxon>
        <taxon>Planctomycetota</taxon>
        <taxon>Planctomycetia</taxon>
        <taxon>Planctomycetales</taxon>
        <taxon>Planctomycetaceae</taxon>
        <taxon>Gimesia</taxon>
    </lineage>
</organism>
<accession>A0A518FTB9</accession>
<keyword evidence="1" id="KW-0547">Nucleotide-binding</keyword>
<sequence length="319" mass="35155">MNPRESILQISKSMNAAILGQEAVVERLLIALLADGHVLLEGLPGTAKTRSIKTLSSLIESQFSRVQFTPDLLPSDVTGSEIYREQNATFEFQPGPVFGNLILADEINRAPAKVQSSLLEAMEERQVTVAGKTHRLPNLFLVLATQNPIEQEGTYPLPEAQMDRFLLYVNVDYPVGANELAIMRLVRLEKAAAVKKLPVPISQDVIFEARKQIFEIHVAEAAEQYIVDLVLATRNPERREGKLASWIRLGASPRGTIALDAAARAHAWLNNQDFVSPDNIRAVAPACLAHRVHLSYEAEAEGVSRTDVIEELLKTVVAV</sequence>
<dbReference type="Pfam" id="PF07726">
    <property type="entry name" value="AAA_3"/>
    <property type="match status" value="1"/>
</dbReference>
<dbReference type="InterPro" id="IPR041628">
    <property type="entry name" value="ChlI/MoxR_AAA_lid"/>
</dbReference>
<comment type="similarity">
    <text evidence="3">Belongs to the MoxR family.</text>
</comment>
<evidence type="ECO:0000259" key="5">
    <source>
        <dbReference type="Pfam" id="PF17863"/>
    </source>
</evidence>
<proteinExistence type="inferred from homology"/>
<evidence type="ECO:0000313" key="6">
    <source>
        <dbReference type="EMBL" id="QDV19584.1"/>
    </source>
</evidence>
<protein>
    <submittedName>
        <fullName evidence="6">ATPase family associated with various cellular activities (AAA)</fullName>
    </submittedName>
</protein>
<evidence type="ECO:0000256" key="3">
    <source>
        <dbReference type="ARBA" id="ARBA00061607"/>
    </source>
</evidence>
<dbReference type="PIRSF" id="PIRSF002849">
    <property type="entry name" value="AAA_ATPase_chaperone_MoxR_prd"/>
    <property type="match status" value="1"/>
</dbReference>